<protein>
    <submittedName>
        <fullName evidence="2">Uncharacterized protein</fullName>
    </submittedName>
</protein>
<evidence type="ECO:0000313" key="2">
    <source>
        <dbReference type="EMBL" id="CUV01884.1"/>
    </source>
</evidence>
<reference evidence="2" key="1">
    <citation type="submission" date="2015-10" db="EMBL/GenBank/DDBJ databases">
        <authorList>
            <person name="Gilbert D.G."/>
        </authorList>
    </citation>
    <scope>NUCLEOTIDE SEQUENCE</scope>
</reference>
<keyword evidence="1" id="KW-0812">Transmembrane</keyword>
<organism evidence="2">
    <name type="scientific">hydrothermal vent metagenome</name>
    <dbReference type="NCBI Taxonomy" id="652676"/>
    <lineage>
        <taxon>unclassified sequences</taxon>
        <taxon>metagenomes</taxon>
        <taxon>ecological metagenomes</taxon>
    </lineage>
</organism>
<proteinExistence type="predicted"/>
<gene>
    <name evidence="2" type="ORF">MGWOODY_Clf174</name>
</gene>
<name>A0A160V7L8_9ZZZZ</name>
<keyword evidence="1" id="KW-1133">Transmembrane helix</keyword>
<keyword evidence="1" id="KW-0472">Membrane</keyword>
<sequence length="445" mass="49318">MSVLINKFGRLGLLLLFGIGTFLAVYFYFYTLGGYNAPPPTVFPLDQIKSPSAAALTQFDESPLIQKGVLLMDGIHGNDFTKTEMSPLISRVKARGYEVEFMGTVGRFGGFTSLSEGARLTMMEEKLRRADSLAVIVPIDGYSAEEVDLVERFILRKGGKVLLIADPTRRHLMNNLAERFGLAFQPDFLYNTDPEQYDLNFQNILINNFGEDEVTNGLDQISFYTASSIRTPNPGIAFTDGGIHSSMFEQVEPFYPMVKAAEGKLLAISDMTFMIPPRNAVLDNNKLISNIADYLTSSERTFELADFPGFFRDDVDILVGRSELFDVGGDLKDGLAEFRINASVRGVEDITTDTIYVGLYEDATDVAQYLELAGLDVDDVIRTPFTPDIQREQTAIIMLNSSPERQVLVLLGDSEGALRDIVVQLSRGSFRDGLVGDFVGVYRTP</sequence>
<dbReference type="EMBL" id="FAXA01000147">
    <property type="protein sequence ID" value="CUV01884.1"/>
    <property type="molecule type" value="Genomic_DNA"/>
</dbReference>
<evidence type="ECO:0000256" key="1">
    <source>
        <dbReference type="SAM" id="Phobius"/>
    </source>
</evidence>
<feature type="transmembrane region" description="Helical" evidence="1">
    <location>
        <begin position="12"/>
        <end position="30"/>
    </location>
</feature>
<accession>A0A160V7L8</accession>
<dbReference type="AlphaFoldDB" id="A0A160V7L8"/>